<protein>
    <submittedName>
        <fullName evidence="3">Uncharacterized protein</fullName>
    </submittedName>
</protein>
<keyword evidence="2" id="KW-0732">Signal</keyword>
<evidence type="ECO:0000256" key="2">
    <source>
        <dbReference type="SAM" id="SignalP"/>
    </source>
</evidence>
<dbReference type="AlphaFoldDB" id="A0A1Y2AA07"/>
<keyword evidence="4" id="KW-1185">Reference proteome</keyword>
<proteinExistence type="predicted"/>
<keyword evidence="1" id="KW-1133">Transmembrane helix</keyword>
<dbReference type="EMBL" id="MCOG01000312">
    <property type="protein sequence ID" value="ORY19358.1"/>
    <property type="molecule type" value="Genomic_DNA"/>
</dbReference>
<keyword evidence="1" id="KW-0472">Membrane</keyword>
<sequence>MLIILVLLYIQTIFCYNVTINSINIPKECVMNYSDIGIISKSEVFKTNEYTAFYCRKDSDICVYKGKSPNVRYVNFPNEKGNIKPYIASSCIYKNNKIECLDGQEFKDDITNKTVYCSYRCSKDSDCLHNKCIFINPKDQLQINNTSLVGYCAFNNNSPITQCESIYKSYFFGLFDDFHIHCGKLPYENCTTIEECSSEVCRTSTSPHKCSLNYYESSKNHASDSIYNIIAEFIFYICIIIIICICLCCVCVRHNKKQ</sequence>
<evidence type="ECO:0000313" key="4">
    <source>
        <dbReference type="Proteomes" id="UP000193920"/>
    </source>
</evidence>
<feature type="chain" id="PRO_5012327467" evidence="2">
    <location>
        <begin position="16"/>
        <end position="258"/>
    </location>
</feature>
<comment type="caution">
    <text evidence="3">The sequence shown here is derived from an EMBL/GenBank/DDBJ whole genome shotgun (WGS) entry which is preliminary data.</text>
</comment>
<dbReference type="OrthoDB" id="10488922at2759"/>
<gene>
    <name evidence="3" type="ORF">LY90DRAFT_517275</name>
</gene>
<feature type="signal peptide" evidence="2">
    <location>
        <begin position="1"/>
        <end position="15"/>
    </location>
</feature>
<feature type="transmembrane region" description="Helical" evidence="1">
    <location>
        <begin position="233"/>
        <end position="252"/>
    </location>
</feature>
<evidence type="ECO:0000256" key="1">
    <source>
        <dbReference type="SAM" id="Phobius"/>
    </source>
</evidence>
<name>A0A1Y2AA07_9FUNG</name>
<reference evidence="3 4" key="1">
    <citation type="submission" date="2016-08" db="EMBL/GenBank/DDBJ databases">
        <title>A Parts List for Fungal Cellulosomes Revealed by Comparative Genomics.</title>
        <authorList>
            <consortium name="DOE Joint Genome Institute"/>
            <person name="Haitjema C.H."/>
            <person name="Gilmore S.P."/>
            <person name="Henske J.K."/>
            <person name="Solomon K.V."/>
            <person name="De Groot R."/>
            <person name="Kuo A."/>
            <person name="Mondo S.J."/>
            <person name="Salamov A.A."/>
            <person name="Labutti K."/>
            <person name="Zhao Z."/>
            <person name="Chiniquy J."/>
            <person name="Barry K."/>
            <person name="Brewer H.M."/>
            <person name="Purvine S.O."/>
            <person name="Wright A.T."/>
            <person name="Boxma B."/>
            <person name="Van Alen T."/>
            <person name="Hackstein J.H."/>
            <person name="Baker S.E."/>
            <person name="Grigoriev I.V."/>
            <person name="O'Malley M.A."/>
        </authorList>
    </citation>
    <scope>NUCLEOTIDE SEQUENCE [LARGE SCALE GENOMIC DNA]</scope>
    <source>
        <strain evidence="3 4">G1</strain>
    </source>
</reference>
<dbReference type="Proteomes" id="UP000193920">
    <property type="component" value="Unassembled WGS sequence"/>
</dbReference>
<organism evidence="3 4">
    <name type="scientific">Neocallimastix californiae</name>
    <dbReference type="NCBI Taxonomy" id="1754190"/>
    <lineage>
        <taxon>Eukaryota</taxon>
        <taxon>Fungi</taxon>
        <taxon>Fungi incertae sedis</taxon>
        <taxon>Chytridiomycota</taxon>
        <taxon>Chytridiomycota incertae sedis</taxon>
        <taxon>Neocallimastigomycetes</taxon>
        <taxon>Neocallimastigales</taxon>
        <taxon>Neocallimastigaceae</taxon>
        <taxon>Neocallimastix</taxon>
    </lineage>
</organism>
<accession>A0A1Y2AA07</accession>
<evidence type="ECO:0000313" key="3">
    <source>
        <dbReference type="EMBL" id="ORY19358.1"/>
    </source>
</evidence>
<keyword evidence="1" id="KW-0812">Transmembrane</keyword>